<dbReference type="SUPFAM" id="SSF47954">
    <property type="entry name" value="Cyclin-like"/>
    <property type="match status" value="1"/>
</dbReference>
<keyword evidence="5" id="KW-0862">Zinc</keyword>
<dbReference type="CDD" id="cd00043">
    <property type="entry name" value="CYCLIN_SF"/>
    <property type="match status" value="1"/>
</dbReference>
<accession>A0A060SK62</accession>
<feature type="compositionally biased region" description="Basic and acidic residues" evidence="9">
    <location>
        <begin position="538"/>
        <end position="547"/>
    </location>
</feature>
<organism evidence="10 11">
    <name type="scientific">Pycnoporus cinnabarinus</name>
    <name type="common">Cinnabar-red polypore</name>
    <name type="synonym">Trametes cinnabarina</name>
    <dbReference type="NCBI Taxonomy" id="5643"/>
    <lineage>
        <taxon>Eukaryota</taxon>
        <taxon>Fungi</taxon>
        <taxon>Dikarya</taxon>
        <taxon>Basidiomycota</taxon>
        <taxon>Agaricomycotina</taxon>
        <taxon>Agaricomycetes</taxon>
        <taxon>Polyporales</taxon>
        <taxon>Polyporaceae</taxon>
        <taxon>Trametes</taxon>
    </lineage>
</organism>
<dbReference type="InterPro" id="IPR000812">
    <property type="entry name" value="TFIIB"/>
</dbReference>
<dbReference type="OMA" id="QFQEEIW"/>
<feature type="region of interest" description="Disordered" evidence="9">
    <location>
        <begin position="592"/>
        <end position="639"/>
    </location>
</feature>
<dbReference type="GO" id="GO:0005634">
    <property type="term" value="C:nucleus"/>
    <property type="evidence" value="ECO:0007669"/>
    <property type="project" value="UniProtKB-SubCell"/>
</dbReference>
<keyword evidence="7" id="KW-0804">Transcription</keyword>
<dbReference type="AlphaFoldDB" id="A0A060SK62"/>
<dbReference type="HOGENOM" id="CLU_030895_0_0_1"/>
<evidence type="ECO:0000256" key="6">
    <source>
        <dbReference type="ARBA" id="ARBA00023015"/>
    </source>
</evidence>
<evidence type="ECO:0000256" key="3">
    <source>
        <dbReference type="ARBA" id="ARBA00022723"/>
    </source>
</evidence>
<keyword evidence="4" id="KW-0863">Zinc-finger</keyword>
<dbReference type="PANTHER" id="PTHR11618">
    <property type="entry name" value="TRANSCRIPTION INITIATION FACTOR IIB-RELATED"/>
    <property type="match status" value="1"/>
</dbReference>
<evidence type="ECO:0000313" key="11">
    <source>
        <dbReference type="Proteomes" id="UP000029665"/>
    </source>
</evidence>
<keyword evidence="11" id="KW-1185">Reference proteome</keyword>
<feature type="compositionally biased region" description="Basic and acidic residues" evidence="9">
    <location>
        <begin position="556"/>
        <end position="572"/>
    </location>
</feature>
<dbReference type="Gene3D" id="1.10.472.170">
    <property type="match status" value="1"/>
</dbReference>
<dbReference type="GO" id="GO:0070897">
    <property type="term" value="P:transcription preinitiation complex assembly"/>
    <property type="evidence" value="ECO:0007669"/>
    <property type="project" value="InterPro"/>
</dbReference>
<evidence type="ECO:0000256" key="2">
    <source>
        <dbReference type="ARBA" id="ARBA00010857"/>
    </source>
</evidence>
<dbReference type="Proteomes" id="UP000029665">
    <property type="component" value="Unassembled WGS sequence"/>
</dbReference>
<dbReference type="InterPro" id="IPR036915">
    <property type="entry name" value="Cyclin-like_sf"/>
</dbReference>
<feature type="compositionally biased region" description="Polar residues" evidence="9">
    <location>
        <begin position="390"/>
        <end position="401"/>
    </location>
</feature>
<evidence type="ECO:0000256" key="8">
    <source>
        <dbReference type="ARBA" id="ARBA00023242"/>
    </source>
</evidence>
<dbReference type="GO" id="GO:0000995">
    <property type="term" value="F:RNA polymerase III general transcription initiation factor activity"/>
    <property type="evidence" value="ECO:0007669"/>
    <property type="project" value="TreeGrafter"/>
</dbReference>
<evidence type="ECO:0000256" key="1">
    <source>
        <dbReference type="ARBA" id="ARBA00004123"/>
    </source>
</evidence>
<name>A0A060SK62_PYCCI</name>
<dbReference type="GO" id="GO:0001006">
    <property type="term" value="F:RNA polymerase III type 3 promoter sequence-specific DNA binding"/>
    <property type="evidence" value="ECO:0007669"/>
    <property type="project" value="TreeGrafter"/>
</dbReference>
<dbReference type="GO" id="GO:0008270">
    <property type="term" value="F:zinc ion binding"/>
    <property type="evidence" value="ECO:0007669"/>
    <property type="project" value="UniProtKB-KW"/>
</dbReference>
<dbReference type="GO" id="GO:0097550">
    <property type="term" value="C:transcription preinitiation complex"/>
    <property type="evidence" value="ECO:0007669"/>
    <property type="project" value="TreeGrafter"/>
</dbReference>
<keyword evidence="8" id="KW-0539">Nucleus</keyword>
<dbReference type="EMBL" id="CCBP010000220">
    <property type="protein sequence ID" value="CDO74882.1"/>
    <property type="molecule type" value="Genomic_DNA"/>
</dbReference>
<dbReference type="GO" id="GO:0000126">
    <property type="term" value="C:transcription factor TFIIIB complex"/>
    <property type="evidence" value="ECO:0007669"/>
    <property type="project" value="TreeGrafter"/>
</dbReference>
<feature type="compositionally biased region" description="Basic and acidic residues" evidence="9">
    <location>
        <begin position="602"/>
        <end position="621"/>
    </location>
</feature>
<evidence type="ECO:0000313" key="10">
    <source>
        <dbReference type="EMBL" id="CDO74882.1"/>
    </source>
</evidence>
<evidence type="ECO:0008006" key="12">
    <source>
        <dbReference type="Google" id="ProtNLM"/>
    </source>
</evidence>
<evidence type="ECO:0000256" key="4">
    <source>
        <dbReference type="ARBA" id="ARBA00022771"/>
    </source>
</evidence>
<dbReference type="STRING" id="5643.A0A060SK62"/>
<evidence type="ECO:0000256" key="9">
    <source>
        <dbReference type="SAM" id="MobiDB-lite"/>
    </source>
</evidence>
<sequence length="682" mass="72820">MSGRCEECGATTEWDADLGSAICLQCGTLADPTQSVFTSQWDYVDTSTREAAPWSNIPGGSTLRGRNGRVLAGQDKEARDRRNTISMHEYIRGIAGRLSNPGVASRAQGIFDQAMARGQYRWGRRAKLTAGAALAIALREAHKSDSIRDIAYLLEERPVAVSRAFSAVVELLGLKLSTADPTAHFSVLQAYLASLVGGTQVETTFPALLAKVLPSLLARMSVVLRTANSLSVLLERTHALAHLPSPPTACALLILALEAEHGSSLPHAGVLAQSLGARVGAGKGVVMQRYKLIYDLVEEWIRDVPWLDAHERKRAKGRDGGGRSKVAKRVVVARGLKDVVQFQEEIWRKKVQDAGILPLVLDVEEGEGQDEEVEWAGSEAAGSSGVPQAPSGSSAERSTLGKSKRAKSRHPKPIADASQFLLNPLSSASSAIPSAALAPAHPLLAVQGNSRVASGQGSPNLLTHLLTADASSLAHAFREAPSRLQLLAAARGGADDAHIADDELFAEDELEGMLRAPAEIEAVRTAMGWDRDGEECEEVGKEGAMEKRRGKKRRREKTDEAAEERAGADGKGKAKAAGSKRIDMDALARLLNPDADLSVDAPDGREDYHDMDCEGSEKDEGSQDGEGSSVFAGSMSGSCEPRNYSAGIRLGSNAEEEEVVEEWRPMSPGGRGAGSAEDWYDF</sequence>
<evidence type="ECO:0000256" key="5">
    <source>
        <dbReference type="ARBA" id="ARBA00022833"/>
    </source>
</evidence>
<feature type="region of interest" description="Disordered" evidence="9">
    <location>
        <begin position="659"/>
        <end position="682"/>
    </location>
</feature>
<comment type="caution">
    <text evidence="10">The sequence shown here is derived from an EMBL/GenBank/DDBJ whole genome shotgun (WGS) entry which is preliminary data.</text>
</comment>
<dbReference type="PANTHER" id="PTHR11618:SF4">
    <property type="entry name" value="TRANSCRIPTION FACTOR IIIB 90 KDA SUBUNIT"/>
    <property type="match status" value="1"/>
</dbReference>
<keyword evidence="6" id="KW-0805">Transcription regulation</keyword>
<feature type="compositionally biased region" description="Basic residues" evidence="9">
    <location>
        <begin position="402"/>
        <end position="412"/>
    </location>
</feature>
<comment type="subcellular location">
    <subcellularLocation>
        <location evidence="1">Nucleus</location>
    </subcellularLocation>
</comment>
<feature type="region of interest" description="Disordered" evidence="9">
    <location>
        <begin position="532"/>
        <end position="580"/>
    </location>
</feature>
<reference evidence="10" key="1">
    <citation type="submission" date="2014-01" db="EMBL/GenBank/DDBJ databases">
        <title>The genome of the white-rot fungus Pycnoporus cinnabarinus: a basidiomycete model with a versatile arsenal for lignocellulosic biomass breakdown.</title>
        <authorList>
            <person name="Levasseur A."/>
            <person name="Lomascolo A."/>
            <person name="Ruiz-Duenas F.J."/>
            <person name="Uzan E."/>
            <person name="Piumi F."/>
            <person name="Kues U."/>
            <person name="Ram A.F.J."/>
            <person name="Murat C."/>
            <person name="Haon M."/>
            <person name="Benoit I."/>
            <person name="Arfi Y."/>
            <person name="Chevret D."/>
            <person name="Drula E."/>
            <person name="Kwon M.J."/>
            <person name="Gouret P."/>
            <person name="Lesage-Meessen L."/>
            <person name="Lombard V."/>
            <person name="Mariette J."/>
            <person name="Noirot C."/>
            <person name="Park J."/>
            <person name="Patyshakuliyeva A."/>
            <person name="Wieneger R.A.B."/>
            <person name="Wosten H.A.B."/>
            <person name="Martin F."/>
            <person name="Coutinho P.M."/>
            <person name="de Vries R."/>
            <person name="Martinez A.T."/>
            <person name="Klopp C."/>
            <person name="Pontarotti P."/>
            <person name="Henrissat B."/>
            <person name="Record E."/>
        </authorList>
    </citation>
    <scope>NUCLEOTIDE SEQUENCE [LARGE SCALE GENOMIC DNA]</scope>
    <source>
        <strain evidence="10">BRFM137</strain>
    </source>
</reference>
<gene>
    <name evidence="10" type="ORF">BN946_scf185004.g32</name>
</gene>
<proteinExistence type="inferred from homology"/>
<protein>
    <recommendedName>
        <fullName evidence="12">TFIIB-type domain-containing protein</fullName>
    </recommendedName>
</protein>
<dbReference type="OrthoDB" id="2527864at2759"/>
<evidence type="ECO:0000256" key="7">
    <source>
        <dbReference type="ARBA" id="ARBA00023163"/>
    </source>
</evidence>
<feature type="region of interest" description="Disordered" evidence="9">
    <location>
        <begin position="368"/>
        <end position="413"/>
    </location>
</feature>
<keyword evidence="3" id="KW-0479">Metal-binding</keyword>
<comment type="similarity">
    <text evidence="2">Belongs to the TFIIB family.</text>
</comment>